<proteinExistence type="predicted"/>
<protein>
    <submittedName>
        <fullName evidence="1">Uncharacterized protein</fullName>
    </submittedName>
</protein>
<name>A0A081CUB2_9HYPH</name>
<dbReference type="Proteomes" id="UP000028701">
    <property type="component" value="Unassembled WGS sequence"/>
</dbReference>
<reference evidence="1 2" key="1">
    <citation type="submission" date="2014-08" db="EMBL/GenBank/DDBJ databases">
        <title>Whole genome shotgun sequence of Rhizobium rubi NBRC 13261.</title>
        <authorList>
            <person name="Katano-Makiyama Y."/>
            <person name="Hosoyama A."/>
            <person name="Hashimoto M."/>
            <person name="Hosoyama Y."/>
            <person name="Noguchi M."/>
            <person name="Tsuchikane K."/>
            <person name="Uohara A."/>
            <person name="Ohji S."/>
            <person name="Ichikawa N."/>
            <person name="Kimura A."/>
            <person name="Yamazoe A."/>
            <person name="Fujita N."/>
        </authorList>
    </citation>
    <scope>NUCLEOTIDE SEQUENCE [LARGE SCALE GENOMIC DNA]</scope>
    <source>
        <strain evidence="1 2">NBRC 13261</strain>
    </source>
</reference>
<evidence type="ECO:0000313" key="2">
    <source>
        <dbReference type="Proteomes" id="UP000028701"/>
    </source>
</evidence>
<comment type="caution">
    <text evidence="1">The sequence shown here is derived from an EMBL/GenBank/DDBJ whole genome shotgun (WGS) entry which is preliminary data.</text>
</comment>
<organism evidence="1 2">
    <name type="scientific">Agrobacterium rubi TR3 = NBRC 13261</name>
    <dbReference type="NCBI Taxonomy" id="1368415"/>
    <lineage>
        <taxon>Bacteria</taxon>
        <taxon>Pseudomonadati</taxon>
        <taxon>Pseudomonadota</taxon>
        <taxon>Alphaproteobacteria</taxon>
        <taxon>Hyphomicrobiales</taxon>
        <taxon>Rhizobiaceae</taxon>
        <taxon>Rhizobium/Agrobacterium group</taxon>
        <taxon>Agrobacterium</taxon>
    </lineage>
</organism>
<dbReference type="EMBL" id="BBJU01000010">
    <property type="protein sequence ID" value="GAK70258.1"/>
    <property type="molecule type" value="Genomic_DNA"/>
</dbReference>
<dbReference type="AlphaFoldDB" id="A0A081CUB2"/>
<accession>A0A081CUB2</accession>
<evidence type="ECO:0000313" key="1">
    <source>
        <dbReference type="EMBL" id="GAK70258.1"/>
    </source>
</evidence>
<gene>
    <name evidence="1" type="ORF">RRU01S_10_00970</name>
</gene>
<sequence>MRTIALQTAFKMLIIGKDFLILAGGAGQRQYRSPKTKRDDIRFHGDVLKKR</sequence>
<dbReference type="RefSeq" id="WP_158006447.1">
    <property type="nucleotide sequence ID" value="NZ_BBJU01000010.1"/>
</dbReference>